<keyword evidence="2" id="KW-0472">Membrane</keyword>
<keyword evidence="2" id="KW-0812">Transmembrane</keyword>
<evidence type="ECO:0000256" key="2">
    <source>
        <dbReference type="SAM" id="Phobius"/>
    </source>
</evidence>
<keyword evidence="4" id="KW-1185">Reference proteome</keyword>
<feature type="region of interest" description="Disordered" evidence="1">
    <location>
        <begin position="129"/>
        <end position="154"/>
    </location>
</feature>
<comment type="caution">
    <text evidence="3">The sequence shown here is derived from an EMBL/GenBank/DDBJ whole genome shotgun (WGS) entry which is preliminary data.</text>
</comment>
<reference evidence="3 4" key="1">
    <citation type="submission" date="2018-06" db="EMBL/GenBank/DDBJ databases">
        <title>Pedobacter endophyticus sp. nov., an endophytic bacterium isolated from a leaf of Triticum aestivum.</title>
        <authorList>
            <person name="Zhang L."/>
        </authorList>
    </citation>
    <scope>NUCLEOTIDE SEQUENCE [LARGE SCALE GENOMIC DNA]</scope>
    <source>
        <strain evidence="3 4">CM134L-2</strain>
    </source>
</reference>
<evidence type="ECO:0000313" key="3">
    <source>
        <dbReference type="EMBL" id="RWU07456.1"/>
    </source>
</evidence>
<dbReference type="InterPro" id="IPR000758">
    <property type="entry name" value="Enterovir_OMP"/>
</dbReference>
<protein>
    <submittedName>
        <fullName evidence="3">TonB-dependent receptor</fullName>
    </submittedName>
</protein>
<keyword evidence="3" id="KW-0675">Receptor</keyword>
<dbReference type="PROSITE" id="PS00695">
    <property type="entry name" value="ENT_VIR_OMP_2"/>
    <property type="match status" value="1"/>
</dbReference>
<keyword evidence="2" id="KW-1133">Transmembrane helix</keyword>
<evidence type="ECO:0000313" key="4">
    <source>
        <dbReference type="Proteomes" id="UP000284120"/>
    </source>
</evidence>
<gene>
    <name evidence="3" type="ORF">DPV69_10725</name>
</gene>
<dbReference type="Proteomes" id="UP000284120">
    <property type="component" value="Unassembled WGS sequence"/>
</dbReference>
<proteinExistence type="predicted"/>
<accession>A0A3S3PGU2</accession>
<organism evidence="3 4">
    <name type="scientific">Pedobacter chitinilyticus</name>
    <dbReference type="NCBI Taxonomy" id="2233776"/>
    <lineage>
        <taxon>Bacteria</taxon>
        <taxon>Pseudomonadati</taxon>
        <taxon>Bacteroidota</taxon>
        <taxon>Sphingobacteriia</taxon>
        <taxon>Sphingobacteriales</taxon>
        <taxon>Sphingobacteriaceae</taxon>
        <taxon>Pedobacter</taxon>
    </lineage>
</organism>
<dbReference type="SUPFAM" id="SSF56935">
    <property type="entry name" value="Porins"/>
    <property type="match status" value="1"/>
</dbReference>
<evidence type="ECO:0000256" key="1">
    <source>
        <dbReference type="SAM" id="MobiDB-lite"/>
    </source>
</evidence>
<dbReference type="OrthoDB" id="794435at2"/>
<dbReference type="GO" id="GO:0044384">
    <property type="term" value="C:host outer membrane"/>
    <property type="evidence" value="ECO:0007669"/>
    <property type="project" value="InterPro"/>
</dbReference>
<feature type="transmembrane region" description="Helical" evidence="2">
    <location>
        <begin position="58"/>
        <end position="80"/>
    </location>
</feature>
<sequence>MKKSVWSHQLWQKKMAELPVNDDLDAAWRQMNHLLDQQFVPTSAQEVSLPENGLFAQLAQIIKLILPVVLVAGGVYFAFYQKPKATVQKKSTKQELVEVPRKKQVLENLVVVDTATLMPSEKKVKEMFVKKGKSSSKNSLLKTPSTSPNHPQEIDNLKRGVDAAILLNKAEMQTEIDRPATARASLLPYLDNSVGLGAYQVTADSLKWVPNELMQRGQKDLKSPVVLSKREQRRLRRTLARDSVRKVKEANQLQMANLKPIKEKPKNRKPKEMVTPKFSFELQGGLMFANQNTTPYLGVQTQWTLTNKWLLGTGVRFTQAKMNGAYEHPGYNTVTTGSPFQVLDSRKHTNLVLPLNVSYRLHQLVSLKAEANLAFALAKSGGSNVGYVASYLDTVFHSKQIQQALSETSVNKLHFNIGGGVNIQFKRFNIEAMYFYQPRPYRISSGLGSYQQGYRAFSIGLGYRF</sequence>
<name>A0A3S3PGU2_9SPHI</name>
<dbReference type="EMBL" id="SAYW01000003">
    <property type="protein sequence ID" value="RWU07456.1"/>
    <property type="molecule type" value="Genomic_DNA"/>
</dbReference>
<dbReference type="AlphaFoldDB" id="A0A3S3PGU2"/>
<feature type="compositionally biased region" description="Low complexity" evidence="1">
    <location>
        <begin position="135"/>
        <end position="147"/>
    </location>
</feature>
<dbReference type="RefSeq" id="WP_113647367.1">
    <property type="nucleotide sequence ID" value="NZ_QMHN01000003.1"/>
</dbReference>